<keyword evidence="2" id="KW-1185">Reference proteome</keyword>
<reference evidence="1" key="2">
    <citation type="submission" date="2022-01" db="EMBL/GenBank/DDBJ databases">
        <authorList>
            <person name="Yamashiro T."/>
            <person name="Shiraishi A."/>
            <person name="Satake H."/>
            <person name="Nakayama K."/>
        </authorList>
    </citation>
    <scope>NUCLEOTIDE SEQUENCE</scope>
</reference>
<protein>
    <submittedName>
        <fullName evidence="1">Uncharacterized protein</fullName>
    </submittedName>
</protein>
<dbReference type="EMBL" id="BQNB010010753">
    <property type="protein sequence ID" value="GJS81516.1"/>
    <property type="molecule type" value="Genomic_DNA"/>
</dbReference>
<comment type="caution">
    <text evidence="1">The sequence shown here is derived from an EMBL/GenBank/DDBJ whole genome shotgun (WGS) entry which is preliminary data.</text>
</comment>
<proteinExistence type="predicted"/>
<dbReference type="Proteomes" id="UP001151760">
    <property type="component" value="Unassembled WGS sequence"/>
</dbReference>
<gene>
    <name evidence="1" type="ORF">Tco_0748057</name>
</gene>
<evidence type="ECO:0000313" key="2">
    <source>
        <dbReference type="Proteomes" id="UP001151760"/>
    </source>
</evidence>
<sequence length="488" mass="54504">MAHLFGLLDVEEVALLDKEVIKNFLLQRNSKLIVILKLQINVLQGLWLMCMLLSIIIKLQKRYGTELSFLCKARNSHYKKGNVNCLVVPVFTLRDDPIACLNKAVAFMSAIAASRFLLTNNQLRTFYNPRNQTTIQDGRVTVQQVQRREGQSYGGTGNKGNVTSSGETMHESRQGLLNAIIIKREDLDAYDSDCDDVSTAHAILMANLSNYGSYVISEVPHYEPYHNDMDNQSVHAMQDFEQTSVVDFPDNEITKDWELQSWPSILTCASLNPSQPLIVSTQSFPNNCLGSPTCQSPKTHPLHHSWLLEGGLSGINLRGTSMGKWKEWSLKVYKYVAGIATIQEGRVTVQQVQGRQGQSYAGIGYKGNATSFEGNNAGGPRNAAWFKDKAMLTEAHESGQILDKEKLAFLADPSIPDGQVAQTPIKRYVISEVPHSESYHNDLDNQSVHAIEDFKQTPVIDFPDNEITSDSNIILYSQYLQETQQATV</sequence>
<accession>A0ABQ4YVF6</accession>
<evidence type="ECO:0000313" key="1">
    <source>
        <dbReference type="EMBL" id="GJS81516.1"/>
    </source>
</evidence>
<organism evidence="1 2">
    <name type="scientific">Tanacetum coccineum</name>
    <dbReference type="NCBI Taxonomy" id="301880"/>
    <lineage>
        <taxon>Eukaryota</taxon>
        <taxon>Viridiplantae</taxon>
        <taxon>Streptophyta</taxon>
        <taxon>Embryophyta</taxon>
        <taxon>Tracheophyta</taxon>
        <taxon>Spermatophyta</taxon>
        <taxon>Magnoliopsida</taxon>
        <taxon>eudicotyledons</taxon>
        <taxon>Gunneridae</taxon>
        <taxon>Pentapetalae</taxon>
        <taxon>asterids</taxon>
        <taxon>campanulids</taxon>
        <taxon>Asterales</taxon>
        <taxon>Asteraceae</taxon>
        <taxon>Asteroideae</taxon>
        <taxon>Anthemideae</taxon>
        <taxon>Anthemidinae</taxon>
        <taxon>Tanacetum</taxon>
    </lineage>
</organism>
<reference evidence="1" key="1">
    <citation type="journal article" date="2022" name="Int. J. Mol. Sci.">
        <title>Draft Genome of Tanacetum Coccineum: Genomic Comparison of Closely Related Tanacetum-Family Plants.</title>
        <authorList>
            <person name="Yamashiro T."/>
            <person name="Shiraishi A."/>
            <person name="Nakayama K."/>
            <person name="Satake H."/>
        </authorList>
    </citation>
    <scope>NUCLEOTIDE SEQUENCE</scope>
</reference>
<name>A0ABQ4YVF6_9ASTR</name>